<keyword evidence="1" id="KW-0732">Signal</keyword>
<dbReference type="Proteomes" id="UP000178059">
    <property type="component" value="Unassembled WGS sequence"/>
</dbReference>
<sequence length="137" mass="16066">MKKAIFILMAAMYPAALWAQFSLPKVEEIEKFYEFDQISEEWEVTFGKGKICDQHGKLVLSEGEVVNFCREAQSNCGLLHQHFSFKVKGDELVFRQCHESLHGIIIREFRKLNKLDEYRKQKIVELKILLKKQFGTP</sequence>
<name>A0A1F6VLQ2_9BACT</name>
<accession>A0A1F6VLQ2</accession>
<protein>
    <submittedName>
        <fullName evidence="2">Uncharacterized protein</fullName>
    </submittedName>
</protein>
<evidence type="ECO:0000256" key="1">
    <source>
        <dbReference type="SAM" id="SignalP"/>
    </source>
</evidence>
<comment type="caution">
    <text evidence="2">The sequence shown here is derived from an EMBL/GenBank/DDBJ whole genome shotgun (WGS) entry which is preliminary data.</text>
</comment>
<dbReference type="EMBL" id="MFTT01000002">
    <property type="protein sequence ID" value="OGI70607.1"/>
    <property type="molecule type" value="Genomic_DNA"/>
</dbReference>
<feature type="signal peptide" evidence="1">
    <location>
        <begin position="1"/>
        <end position="19"/>
    </location>
</feature>
<evidence type="ECO:0000313" key="2">
    <source>
        <dbReference type="EMBL" id="OGI70607.1"/>
    </source>
</evidence>
<proteinExistence type="predicted"/>
<evidence type="ECO:0000313" key="3">
    <source>
        <dbReference type="Proteomes" id="UP000178059"/>
    </source>
</evidence>
<reference evidence="2 3" key="1">
    <citation type="journal article" date="2016" name="Nat. Commun.">
        <title>Thousands of microbial genomes shed light on interconnected biogeochemical processes in an aquifer system.</title>
        <authorList>
            <person name="Anantharaman K."/>
            <person name="Brown C.T."/>
            <person name="Hug L.A."/>
            <person name="Sharon I."/>
            <person name="Castelle C.J."/>
            <person name="Probst A.J."/>
            <person name="Thomas B.C."/>
            <person name="Singh A."/>
            <person name="Wilkins M.J."/>
            <person name="Karaoz U."/>
            <person name="Brodie E.L."/>
            <person name="Williams K.H."/>
            <person name="Hubbard S.S."/>
            <person name="Banfield J.F."/>
        </authorList>
    </citation>
    <scope>NUCLEOTIDE SEQUENCE [LARGE SCALE GENOMIC DNA]</scope>
</reference>
<organism evidence="2 3">
    <name type="scientific">Candidatus Nomurabacteria bacterium RIFCSPHIGHO2_01_FULL_42_16</name>
    <dbReference type="NCBI Taxonomy" id="1801743"/>
    <lineage>
        <taxon>Bacteria</taxon>
        <taxon>Candidatus Nomuraibacteriota</taxon>
    </lineage>
</organism>
<gene>
    <name evidence="2" type="ORF">A2824_00330</name>
</gene>
<feature type="chain" id="PRO_5009527296" evidence="1">
    <location>
        <begin position="20"/>
        <end position="137"/>
    </location>
</feature>
<dbReference type="AlphaFoldDB" id="A0A1F6VLQ2"/>